<keyword evidence="2" id="KW-1185">Reference proteome</keyword>
<comment type="caution">
    <text evidence="1">The sequence shown here is derived from an EMBL/GenBank/DDBJ whole genome shotgun (WGS) entry which is preliminary data.</text>
</comment>
<dbReference type="EMBL" id="JANFQO010000006">
    <property type="protein sequence ID" value="MCQ4164707.1"/>
    <property type="molecule type" value="Genomic_DNA"/>
</dbReference>
<protein>
    <recommendedName>
        <fullName evidence="3">RES domain-containing protein</fullName>
    </recommendedName>
</protein>
<dbReference type="RefSeq" id="WP_255913600.1">
    <property type="nucleotide sequence ID" value="NZ_JANFQO010000006.1"/>
</dbReference>
<reference evidence="1" key="1">
    <citation type="submission" date="2022-07" db="EMBL/GenBank/DDBJ databases">
        <title>Tahibacter sp., a new gammaproteobacterium isolated from the silt sample collected at pig farm.</title>
        <authorList>
            <person name="Chen H."/>
        </authorList>
    </citation>
    <scope>NUCLEOTIDE SEQUENCE</scope>
    <source>
        <strain evidence="1">P2K</strain>
    </source>
</reference>
<evidence type="ECO:0008006" key="3">
    <source>
        <dbReference type="Google" id="ProtNLM"/>
    </source>
</evidence>
<gene>
    <name evidence="1" type="ORF">NM961_08290</name>
</gene>
<accession>A0ABT1QQY9</accession>
<evidence type="ECO:0000313" key="1">
    <source>
        <dbReference type="EMBL" id="MCQ4164707.1"/>
    </source>
</evidence>
<evidence type="ECO:0000313" key="2">
    <source>
        <dbReference type="Proteomes" id="UP001165498"/>
    </source>
</evidence>
<dbReference type="Proteomes" id="UP001165498">
    <property type="component" value="Unassembled WGS sequence"/>
</dbReference>
<name>A0ABT1QQY9_9GAMM</name>
<sequence>MTKFWLFPLPINGLNSEPGPALEHDGKIARMFGASAGQFRHVAGLVNVDHLPRPSPATLPVIPWEGPVSNRSLSRPATLPVCYLADSNGIAAICRRASKQRSWPALRIGALPKVTQDPRKGATLHL</sequence>
<proteinExistence type="predicted"/>
<organism evidence="1 2">
    <name type="scientific">Tahibacter harae</name>
    <dbReference type="NCBI Taxonomy" id="2963937"/>
    <lineage>
        <taxon>Bacteria</taxon>
        <taxon>Pseudomonadati</taxon>
        <taxon>Pseudomonadota</taxon>
        <taxon>Gammaproteobacteria</taxon>
        <taxon>Lysobacterales</taxon>
        <taxon>Rhodanobacteraceae</taxon>
        <taxon>Tahibacter</taxon>
    </lineage>
</organism>